<dbReference type="EMBL" id="JAJEKE010000015">
    <property type="protein sequence ID" value="MCQ1530859.1"/>
    <property type="molecule type" value="Genomic_DNA"/>
</dbReference>
<keyword evidence="9" id="KW-1185">Reference proteome</keyword>
<evidence type="ECO:0000256" key="5">
    <source>
        <dbReference type="SAM" id="Phobius"/>
    </source>
</evidence>
<dbReference type="SUPFAM" id="SSF141322">
    <property type="entry name" value="NfeD domain-like"/>
    <property type="match status" value="1"/>
</dbReference>
<dbReference type="InterPro" id="IPR002810">
    <property type="entry name" value="NfeD-like_C"/>
</dbReference>
<organism evidence="8 9">
    <name type="scientific">Lutispora saccharofermentans</name>
    <dbReference type="NCBI Taxonomy" id="3024236"/>
    <lineage>
        <taxon>Bacteria</taxon>
        <taxon>Bacillati</taxon>
        <taxon>Bacillota</taxon>
        <taxon>Clostridia</taxon>
        <taxon>Lutisporales</taxon>
        <taxon>Lutisporaceae</taxon>
        <taxon>Lutispora</taxon>
    </lineage>
</organism>
<evidence type="ECO:0000256" key="2">
    <source>
        <dbReference type="ARBA" id="ARBA00022692"/>
    </source>
</evidence>
<accession>A0ABT1NIG9</accession>
<evidence type="ECO:0000256" key="4">
    <source>
        <dbReference type="ARBA" id="ARBA00023136"/>
    </source>
</evidence>
<dbReference type="PANTHER" id="PTHR33507:SF3">
    <property type="entry name" value="INNER MEMBRANE PROTEIN YBBJ"/>
    <property type="match status" value="1"/>
</dbReference>
<evidence type="ECO:0000313" key="9">
    <source>
        <dbReference type="Proteomes" id="UP001651880"/>
    </source>
</evidence>
<dbReference type="PANTHER" id="PTHR33507">
    <property type="entry name" value="INNER MEMBRANE PROTEIN YBBJ"/>
    <property type="match status" value="1"/>
</dbReference>
<feature type="domain" description="NfeD-like C-terminal" evidence="6">
    <location>
        <begin position="104"/>
        <end position="158"/>
    </location>
</feature>
<proteinExistence type="predicted"/>
<feature type="transmembrane region" description="Helical" evidence="5">
    <location>
        <begin position="29"/>
        <end position="48"/>
    </location>
</feature>
<name>A0ABT1NIG9_9FIRM</name>
<reference evidence="8 9" key="1">
    <citation type="submission" date="2021-10" db="EMBL/GenBank/DDBJ databases">
        <title>Lutispora strain m25 sp. nov., a thermophilic, non-spore-forming bacterium isolated from a lab-scale methanogenic bioreactor digesting anaerobic sludge.</title>
        <authorList>
            <person name="El Houari A."/>
            <person name="Mcdonald J."/>
        </authorList>
    </citation>
    <scope>NUCLEOTIDE SEQUENCE [LARGE SCALE GENOMIC DNA]</scope>
    <source>
        <strain evidence="9">m25</strain>
    </source>
</reference>
<evidence type="ECO:0000259" key="7">
    <source>
        <dbReference type="Pfam" id="PF24961"/>
    </source>
</evidence>
<sequence length="164" mass="17939">MFGDWNALTVFLYVLGLVLLTIEGLMPGFGVAGVSGIICVIISVAMITSSIYEALLLIIATIALFVLVIVIMYKLGYGSKFMKFLILDTEQKQEEGYTSSKKDDSFIGKTGIAETPLRPSGVVMIDGKRINAQSQGEFIDKGAKIIVSEVESMKIIVKQYEEEI</sequence>
<comment type="caution">
    <text evidence="8">The sequence shown here is derived from an EMBL/GenBank/DDBJ whole genome shotgun (WGS) entry which is preliminary data.</text>
</comment>
<comment type="subcellular location">
    <subcellularLocation>
        <location evidence="1">Membrane</location>
        <topology evidence="1">Multi-pass membrane protein</topology>
    </subcellularLocation>
</comment>
<evidence type="ECO:0000259" key="6">
    <source>
        <dbReference type="Pfam" id="PF01957"/>
    </source>
</evidence>
<keyword evidence="3 5" id="KW-1133">Transmembrane helix</keyword>
<dbReference type="RefSeq" id="WP_255228379.1">
    <property type="nucleotide sequence ID" value="NZ_JAJEKE010000015.1"/>
</dbReference>
<feature type="domain" description="NfeD integral membrane" evidence="7">
    <location>
        <begin position="7"/>
        <end position="73"/>
    </location>
</feature>
<keyword evidence="2 5" id="KW-0812">Transmembrane</keyword>
<dbReference type="Pfam" id="PF24961">
    <property type="entry name" value="NfeD_membrane"/>
    <property type="match status" value="1"/>
</dbReference>
<dbReference type="Proteomes" id="UP001651880">
    <property type="component" value="Unassembled WGS sequence"/>
</dbReference>
<dbReference type="InterPro" id="IPR052165">
    <property type="entry name" value="Membrane_assoc_protease"/>
</dbReference>
<feature type="transmembrane region" description="Helical" evidence="5">
    <location>
        <begin position="54"/>
        <end position="73"/>
    </location>
</feature>
<dbReference type="InterPro" id="IPR012340">
    <property type="entry name" value="NA-bd_OB-fold"/>
</dbReference>
<evidence type="ECO:0000256" key="3">
    <source>
        <dbReference type="ARBA" id="ARBA00022989"/>
    </source>
</evidence>
<dbReference type="InterPro" id="IPR056739">
    <property type="entry name" value="NfeD_membrane"/>
</dbReference>
<dbReference type="Pfam" id="PF01957">
    <property type="entry name" value="NfeD"/>
    <property type="match status" value="1"/>
</dbReference>
<keyword evidence="4 5" id="KW-0472">Membrane</keyword>
<protein>
    <recommendedName>
        <fullName evidence="10">NfeD-like C-terminal domain-containing protein</fullName>
    </recommendedName>
</protein>
<evidence type="ECO:0000256" key="1">
    <source>
        <dbReference type="ARBA" id="ARBA00004141"/>
    </source>
</evidence>
<evidence type="ECO:0008006" key="10">
    <source>
        <dbReference type="Google" id="ProtNLM"/>
    </source>
</evidence>
<dbReference type="Gene3D" id="2.40.50.140">
    <property type="entry name" value="Nucleic acid-binding proteins"/>
    <property type="match status" value="1"/>
</dbReference>
<gene>
    <name evidence="8" type="ORF">LJD61_15070</name>
</gene>
<evidence type="ECO:0000313" key="8">
    <source>
        <dbReference type="EMBL" id="MCQ1530859.1"/>
    </source>
</evidence>
<feature type="transmembrane region" description="Helical" evidence="5">
    <location>
        <begin position="6"/>
        <end position="22"/>
    </location>
</feature>